<name>A0A8J7C4A1_9CYAN</name>
<gene>
    <name evidence="1" type="ORF">ICL16_03400</name>
</gene>
<organism evidence="1 2">
    <name type="scientific">Iningainema tapete BLCC-T55</name>
    <dbReference type="NCBI Taxonomy" id="2748662"/>
    <lineage>
        <taxon>Bacteria</taxon>
        <taxon>Bacillati</taxon>
        <taxon>Cyanobacteriota</taxon>
        <taxon>Cyanophyceae</taxon>
        <taxon>Nostocales</taxon>
        <taxon>Scytonemataceae</taxon>
        <taxon>Iningainema tapete</taxon>
    </lineage>
</organism>
<protein>
    <submittedName>
        <fullName evidence="1">Uncharacterized protein</fullName>
    </submittedName>
</protein>
<dbReference type="Proteomes" id="UP000629098">
    <property type="component" value="Unassembled WGS sequence"/>
</dbReference>
<evidence type="ECO:0000313" key="1">
    <source>
        <dbReference type="EMBL" id="MBD2771194.1"/>
    </source>
</evidence>
<keyword evidence="2" id="KW-1185">Reference proteome</keyword>
<evidence type="ECO:0000313" key="2">
    <source>
        <dbReference type="Proteomes" id="UP000629098"/>
    </source>
</evidence>
<dbReference type="RefSeq" id="WP_190825483.1">
    <property type="nucleotide sequence ID" value="NZ_CAWPPI010000013.1"/>
</dbReference>
<dbReference type="AlphaFoldDB" id="A0A8J7C4A1"/>
<sequence>MINLRTWQHITLTPAQWDMLCRTDACPNGHKITIPGLDASACDKCKAWYGVMTQIETKKRRKAS</sequence>
<proteinExistence type="predicted"/>
<accession>A0A8J7C4A1</accession>
<comment type="caution">
    <text evidence="1">The sequence shown here is derived from an EMBL/GenBank/DDBJ whole genome shotgun (WGS) entry which is preliminary data.</text>
</comment>
<dbReference type="EMBL" id="JACXAE010000013">
    <property type="protein sequence ID" value="MBD2771194.1"/>
    <property type="molecule type" value="Genomic_DNA"/>
</dbReference>
<reference evidence="1" key="1">
    <citation type="submission" date="2020-09" db="EMBL/GenBank/DDBJ databases">
        <title>Iningainema tapete sp. nov. (Scytonemataceae, Cyanobacteria) from greenhouses in central Florida (USA) produces two types of nodularin with biosynthetic potential for microcystin-LR and anabaenopeptins.</title>
        <authorList>
            <person name="Berthold D.E."/>
            <person name="Lefler F.W."/>
            <person name="Huang I.-S."/>
            <person name="Abdulla H."/>
            <person name="Zimba P.V."/>
            <person name="Laughinghouse H.D. IV."/>
        </authorList>
    </citation>
    <scope>NUCLEOTIDE SEQUENCE</scope>
    <source>
        <strain evidence="1">BLCCT55</strain>
    </source>
</reference>